<dbReference type="InterPro" id="IPR028098">
    <property type="entry name" value="Glyco_trans_4-like_N"/>
</dbReference>
<protein>
    <submittedName>
        <fullName evidence="3">Glycosyltransferase family 1 protein</fullName>
    </submittedName>
</protein>
<organism evidence="3 4">
    <name type="scientific">Agathobacter rectalis</name>
    <dbReference type="NCBI Taxonomy" id="39491"/>
    <lineage>
        <taxon>Bacteria</taxon>
        <taxon>Bacillati</taxon>
        <taxon>Bacillota</taxon>
        <taxon>Clostridia</taxon>
        <taxon>Lachnospirales</taxon>
        <taxon>Lachnospiraceae</taxon>
        <taxon>Agathobacter</taxon>
    </lineage>
</organism>
<dbReference type="InterPro" id="IPR050194">
    <property type="entry name" value="Glycosyltransferase_grp1"/>
</dbReference>
<evidence type="ECO:0000313" key="4">
    <source>
        <dbReference type="Proteomes" id="UP000285290"/>
    </source>
</evidence>
<evidence type="ECO:0000259" key="1">
    <source>
        <dbReference type="Pfam" id="PF00534"/>
    </source>
</evidence>
<feature type="domain" description="Glycosyltransferase subfamily 4-like N-terminal" evidence="2">
    <location>
        <begin position="38"/>
        <end position="193"/>
    </location>
</feature>
<dbReference type="AlphaFoldDB" id="A0A414ITN3"/>
<dbReference type="GO" id="GO:0016757">
    <property type="term" value="F:glycosyltransferase activity"/>
    <property type="evidence" value="ECO:0007669"/>
    <property type="project" value="InterPro"/>
</dbReference>
<sequence>MTVYYTKMREILCKIGMVNKMNNKKIKVLHLELDEHLGGIESFLYNLYNAIDREKVQFDFVSRSDNPAYKSELTELGANIFKVYSFKNPFKYMNDLKQIIKNGEYDIIHIHKNSAANILPFCVTNKFKNMKVFVHSHNTKPSVNGCTSVLHNINKKFLYDSANKHFACSQVAGEWMYGKNIKFRVLRNGIITSKYRFNKEKRKIKRQELNIPNSAFVVGNVGRFAEQKNQKRLVEVFDEVKKLNPNSYLLLIGDGNLKEKIQLYVKEKNIENVKFLGVRNDIPDLMMAMDVFVMPSLYEGLPIVGVEAQAAGLNLYLSNTISKETQLIDSVKWFDLNESNKRIAESIKIEMIDDEERKCRNDDVKNHGYDIEQTAKELLYEYEECLR</sequence>
<feature type="domain" description="Glycosyl transferase family 1" evidence="1">
    <location>
        <begin position="202"/>
        <end position="357"/>
    </location>
</feature>
<comment type="caution">
    <text evidence="3">The sequence shown here is derived from an EMBL/GenBank/DDBJ whole genome shotgun (WGS) entry which is preliminary data.</text>
</comment>
<dbReference type="PANTHER" id="PTHR45947">
    <property type="entry name" value="SULFOQUINOVOSYL TRANSFERASE SQD2"/>
    <property type="match status" value="1"/>
</dbReference>
<dbReference type="SUPFAM" id="SSF53756">
    <property type="entry name" value="UDP-Glycosyltransferase/glycogen phosphorylase"/>
    <property type="match status" value="1"/>
</dbReference>
<gene>
    <name evidence="3" type="ORF">DW753_07645</name>
</gene>
<dbReference type="PANTHER" id="PTHR45947:SF3">
    <property type="entry name" value="SULFOQUINOVOSYL TRANSFERASE SQD2"/>
    <property type="match status" value="1"/>
</dbReference>
<dbReference type="InterPro" id="IPR001296">
    <property type="entry name" value="Glyco_trans_1"/>
</dbReference>
<dbReference type="Pfam" id="PF00534">
    <property type="entry name" value="Glycos_transf_1"/>
    <property type="match status" value="1"/>
</dbReference>
<reference evidence="3 4" key="1">
    <citation type="submission" date="2018-08" db="EMBL/GenBank/DDBJ databases">
        <title>A genome reference for cultivated species of the human gut microbiota.</title>
        <authorList>
            <person name="Zou Y."/>
            <person name="Xue W."/>
            <person name="Luo G."/>
        </authorList>
    </citation>
    <scope>NUCLEOTIDE SEQUENCE [LARGE SCALE GENOMIC DNA]</scope>
    <source>
        <strain evidence="3 4">AM29-10</strain>
    </source>
</reference>
<dbReference type="Proteomes" id="UP000285290">
    <property type="component" value="Unassembled WGS sequence"/>
</dbReference>
<name>A0A414ITN3_9FIRM</name>
<keyword evidence="3" id="KW-0808">Transferase</keyword>
<dbReference type="CDD" id="cd03812">
    <property type="entry name" value="GT4_CapH-like"/>
    <property type="match status" value="1"/>
</dbReference>
<dbReference type="Pfam" id="PF13439">
    <property type="entry name" value="Glyco_transf_4"/>
    <property type="match status" value="1"/>
</dbReference>
<evidence type="ECO:0000313" key="3">
    <source>
        <dbReference type="EMBL" id="RHE32111.1"/>
    </source>
</evidence>
<evidence type="ECO:0000259" key="2">
    <source>
        <dbReference type="Pfam" id="PF13439"/>
    </source>
</evidence>
<accession>A0A414ITN3</accession>
<dbReference type="Gene3D" id="3.40.50.2000">
    <property type="entry name" value="Glycogen Phosphorylase B"/>
    <property type="match status" value="2"/>
</dbReference>
<dbReference type="EMBL" id="QSKC01000008">
    <property type="protein sequence ID" value="RHE32111.1"/>
    <property type="molecule type" value="Genomic_DNA"/>
</dbReference>
<proteinExistence type="predicted"/>